<protein>
    <submittedName>
        <fullName evidence="7">TetR family transcriptional regulator</fullName>
    </submittedName>
</protein>
<comment type="caution">
    <text evidence="7">The sequence shown here is derived from an EMBL/GenBank/DDBJ whole genome shotgun (WGS) entry which is preliminary data.</text>
</comment>
<feature type="domain" description="HTH tetR-type" evidence="6">
    <location>
        <begin position="23"/>
        <end position="82"/>
    </location>
</feature>
<dbReference type="InterPro" id="IPR041484">
    <property type="entry name" value="TetR_C_25"/>
</dbReference>
<gene>
    <name evidence="7" type="ORF">GCM10009717_09790</name>
</gene>
<evidence type="ECO:0000259" key="6">
    <source>
        <dbReference type="PROSITE" id="PS50977"/>
    </source>
</evidence>
<dbReference type="InterPro" id="IPR009057">
    <property type="entry name" value="Homeodomain-like_sf"/>
</dbReference>
<dbReference type="InterPro" id="IPR023772">
    <property type="entry name" value="DNA-bd_HTH_TetR-type_CS"/>
</dbReference>
<keyword evidence="8" id="KW-1185">Reference proteome</keyword>
<keyword evidence="3" id="KW-0804">Transcription</keyword>
<name>A0ABN2Q5X7_9MICO</name>
<dbReference type="PANTHER" id="PTHR30055:SF234">
    <property type="entry name" value="HTH-TYPE TRANSCRIPTIONAL REGULATOR BETI"/>
    <property type="match status" value="1"/>
</dbReference>
<dbReference type="Pfam" id="PF00440">
    <property type="entry name" value="TetR_N"/>
    <property type="match status" value="1"/>
</dbReference>
<feature type="DNA-binding region" description="H-T-H motif" evidence="4">
    <location>
        <begin position="45"/>
        <end position="64"/>
    </location>
</feature>
<reference evidence="7 8" key="1">
    <citation type="journal article" date="2019" name="Int. J. Syst. Evol. Microbiol.">
        <title>The Global Catalogue of Microorganisms (GCM) 10K type strain sequencing project: providing services to taxonomists for standard genome sequencing and annotation.</title>
        <authorList>
            <consortium name="The Broad Institute Genomics Platform"/>
            <consortium name="The Broad Institute Genome Sequencing Center for Infectious Disease"/>
            <person name="Wu L."/>
            <person name="Ma J."/>
        </authorList>
    </citation>
    <scope>NUCLEOTIDE SEQUENCE [LARGE SCALE GENOMIC DNA]</scope>
    <source>
        <strain evidence="7 8">JCM 13584</strain>
    </source>
</reference>
<feature type="region of interest" description="Disordered" evidence="5">
    <location>
        <begin position="1"/>
        <end position="22"/>
    </location>
</feature>
<dbReference type="PROSITE" id="PS01081">
    <property type="entry name" value="HTH_TETR_1"/>
    <property type="match status" value="1"/>
</dbReference>
<dbReference type="InterPro" id="IPR036271">
    <property type="entry name" value="Tet_transcr_reg_TetR-rel_C_sf"/>
</dbReference>
<dbReference type="Proteomes" id="UP001499954">
    <property type="component" value="Unassembled WGS sequence"/>
</dbReference>
<sequence>MRIAEADPTSETAAVPDPAPSDLTTRARLRDAAIECFAAEGFGASVRTIAARAGVSAGLIRHHFGSKDALRAECDDAVLERHRTLKTEGLESPANAMAQLAEADEHGAMLVYILRSVQDGSPAGASFIEHLIADAAAYSEQAVASGILRPSLDPVGRARLMVTQSVGGLIVMLSLHPEIDLTDFKTVLAKTFEQIALPSIELYTNGVFADSTYLDQYLAYVEAQSPNAQSRTEQS</sequence>
<dbReference type="PROSITE" id="PS50977">
    <property type="entry name" value="HTH_TETR_2"/>
    <property type="match status" value="1"/>
</dbReference>
<keyword evidence="2 4" id="KW-0238">DNA-binding</keyword>
<dbReference type="PANTHER" id="PTHR30055">
    <property type="entry name" value="HTH-TYPE TRANSCRIPTIONAL REGULATOR RUTR"/>
    <property type="match status" value="1"/>
</dbReference>
<dbReference type="SUPFAM" id="SSF46689">
    <property type="entry name" value="Homeodomain-like"/>
    <property type="match status" value="1"/>
</dbReference>
<dbReference type="Pfam" id="PF17933">
    <property type="entry name" value="TetR_C_25"/>
    <property type="match status" value="1"/>
</dbReference>
<dbReference type="InterPro" id="IPR050109">
    <property type="entry name" value="HTH-type_TetR-like_transc_reg"/>
</dbReference>
<evidence type="ECO:0000313" key="8">
    <source>
        <dbReference type="Proteomes" id="UP001499954"/>
    </source>
</evidence>
<dbReference type="Gene3D" id="1.10.357.10">
    <property type="entry name" value="Tetracycline Repressor, domain 2"/>
    <property type="match status" value="1"/>
</dbReference>
<proteinExistence type="predicted"/>
<organism evidence="7 8">
    <name type="scientific">Agromyces allii</name>
    <dbReference type="NCBI Taxonomy" id="393607"/>
    <lineage>
        <taxon>Bacteria</taxon>
        <taxon>Bacillati</taxon>
        <taxon>Actinomycetota</taxon>
        <taxon>Actinomycetes</taxon>
        <taxon>Micrococcales</taxon>
        <taxon>Microbacteriaceae</taxon>
        <taxon>Agromyces</taxon>
    </lineage>
</organism>
<dbReference type="EMBL" id="BAAAMK010000001">
    <property type="protein sequence ID" value="GAA1945312.1"/>
    <property type="molecule type" value="Genomic_DNA"/>
</dbReference>
<evidence type="ECO:0000256" key="1">
    <source>
        <dbReference type="ARBA" id="ARBA00023015"/>
    </source>
</evidence>
<evidence type="ECO:0000256" key="2">
    <source>
        <dbReference type="ARBA" id="ARBA00023125"/>
    </source>
</evidence>
<evidence type="ECO:0000256" key="5">
    <source>
        <dbReference type="SAM" id="MobiDB-lite"/>
    </source>
</evidence>
<dbReference type="PRINTS" id="PR00455">
    <property type="entry name" value="HTHTETR"/>
</dbReference>
<dbReference type="RefSeq" id="WP_157414580.1">
    <property type="nucleotide sequence ID" value="NZ_BAAAMK010000001.1"/>
</dbReference>
<accession>A0ABN2Q5X7</accession>
<keyword evidence="1" id="KW-0805">Transcription regulation</keyword>
<dbReference type="SUPFAM" id="SSF48498">
    <property type="entry name" value="Tetracyclin repressor-like, C-terminal domain"/>
    <property type="match status" value="1"/>
</dbReference>
<evidence type="ECO:0000256" key="4">
    <source>
        <dbReference type="PROSITE-ProRule" id="PRU00335"/>
    </source>
</evidence>
<evidence type="ECO:0000313" key="7">
    <source>
        <dbReference type="EMBL" id="GAA1945312.1"/>
    </source>
</evidence>
<evidence type="ECO:0000256" key="3">
    <source>
        <dbReference type="ARBA" id="ARBA00023163"/>
    </source>
</evidence>
<dbReference type="InterPro" id="IPR001647">
    <property type="entry name" value="HTH_TetR"/>
</dbReference>